<dbReference type="AlphaFoldDB" id="A0A6L2MDU5"/>
<organism evidence="3">
    <name type="scientific">Tanacetum cinerariifolium</name>
    <name type="common">Dalmatian daisy</name>
    <name type="synonym">Chrysanthemum cinerariifolium</name>
    <dbReference type="NCBI Taxonomy" id="118510"/>
    <lineage>
        <taxon>Eukaryota</taxon>
        <taxon>Viridiplantae</taxon>
        <taxon>Streptophyta</taxon>
        <taxon>Embryophyta</taxon>
        <taxon>Tracheophyta</taxon>
        <taxon>Spermatophyta</taxon>
        <taxon>Magnoliopsida</taxon>
        <taxon>eudicotyledons</taxon>
        <taxon>Gunneridae</taxon>
        <taxon>Pentapetalae</taxon>
        <taxon>asterids</taxon>
        <taxon>campanulids</taxon>
        <taxon>Asterales</taxon>
        <taxon>Asteraceae</taxon>
        <taxon>Asteroideae</taxon>
        <taxon>Anthemideae</taxon>
        <taxon>Anthemidinae</taxon>
        <taxon>Tanacetum</taxon>
    </lineage>
</organism>
<feature type="compositionally biased region" description="Pro residues" evidence="2">
    <location>
        <begin position="491"/>
        <end position="506"/>
    </location>
</feature>
<reference evidence="3" key="1">
    <citation type="journal article" date="2019" name="Sci. Rep.">
        <title>Draft genome of Tanacetum cinerariifolium, the natural source of mosquito coil.</title>
        <authorList>
            <person name="Yamashiro T."/>
            <person name="Shiraishi A."/>
            <person name="Satake H."/>
            <person name="Nakayama K."/>
        </authorList>
    </citation>
    <scope>NUCLEOTIDE SEQUENCE</scope>
</reference>
<feature type="region of interest" description="Disordered" evidence="2">
    <location>
        <begin position="714"/>
        <end position="737"/>
    </location>
</feature>
<comment type="caution">
    <text evidence="3">The sequence shown here is derived from an EMBL/GenBank/DDBJ whole genome shotgun (WGS) entry which is preliminary data.</text>
</comment>
<gene>
    <name evidence="3" type="ORF">Tci_042900</name>
</gene>
<evidence type="ECO:0000256" key="1">
    <source>
        <dbReference type="SAM" id="Coils"/>
    </source>
</evidence>
<dbReference type="EMBL" id="BKCJ010006206">
    <property type="protein sequence ID" value="GEU70922.1"/>
    <property type="molecule type" value="Genomic_DNA"/>
</dbReference>
<sequence>MYVPMVSPWLAAVSRQRSSFGVDAAEDFKEYTLKDYYCWLKTYNCWCKLMLLDIAADSRVIEGVVQPVAPTTAEQRLARKNKLKARGTLLMALPDKHQLKFNIHKDTKTLMEAIEKWFGGNKETKKLLRSLPTEWRTHTLIWRNKIDLEDQSLDDLFNSLKIYEAGVKISDIASVSAASAKVLVSALPNVDTLSDAVIYSFFASQSNSPQLDNDDLKQIDVDDLEEMDLKWQMAMLTMRELTSSDQTVSGKDSSNPLMADNLPKIVWYSTHRVALMKSWLVQKQTTLDASEGFDQILDFLNASSIQYALTVNPNIYVSCIKQFSSSVSVNKVNDVIRLQALIDRKKVIITQDTVRQALRLDDAESIDCLPNEEIFTELARMGYEKPSTKLTFYKAFFLAQWKFLIHTILQYMSAKRTTWNEYSSFIASAVICLATGRKFNFSKYIFNSLVRNVDSSSKFYMYPRFLQLMIDSQGNVADDDVNAVPAADVEPTPPSPPPTTPPPPQEQPSSSQVAPTPPPLPIALPSSPSQQRQPSQPTTISMDLLHTLLETYTTLTRRIENLEQYKITQALKITKLKQKVKRLEKRNNVKASRLKRLKKVGTSQRVESFADTVMDDLEDASKQRGIIAFIDTDKDVTLEEVAAAMDDEDDKPDPAKLQEVIEVVTTTKLVTEVVTVATTTITTAPSAARRRKRVVVRDPEETAIPSTIVHFEPKSKDKGKEIMVQEPKPLKKQAQIE</sequence>
<evidence type="ECO:0000313" key="3">
    <source>
        <dbReference type="EMBL" id="GEU70922.1"/>
    </source>
</evidence>
<feature type="compositionally biased region" description="Low complexity" evidence="2">
    <location>
        <begin position="523"/>
        <end position="537"/>
    </location>
</feature>
<feature type="region of interest" description="Disordered" evidence="2">
    <location>
        <begin position="485"/>
        <end position="537"/>
    </location>
</feature>
<feature type="compositionally biased region" description="Basic and acidic residues" evidence="2">
    <location>
        <begin position="714"/>
        <end position="723"/>
    </location>
</feature>
<name>A0A6L2MDU5_TANCI</name>
<proteinExistence type="predicted"/>
<protein>
    <submittedName>
        <fullName evidence="3">Uncharacterized protein</fullName>
    </submittedName>
</protein>
<accession>A0A6L2MDU5</accession>
<evidence type="ECO:0000256" key="2">
    <source>
        <dbReference type="SAM" id="MobiDB-lite"/>
    </source>
</evidence>
<keyword evidence="1" id="KW-0175">Coiled coil</keyword>
<feature type="coiled-coil region" evidence="1">
    <location>
        <begin position="573"/>
        <end position="600"/>
    </location>
</feature>